<evidence type="ECO:0008006" key="4">
    <source>
        <dbReference type="Google" id="ProtNLM"/>
    </source>
</evidence>
<comment type="caution">
    <text evidence="2">The sequence shown here is derived from an EMBL/GenBank/DDBJ whole genome shotgun (WGS) entry which is preliminary data.</text>
</comment>
<evidence type="ECO:0000313" key="2">
    <source>
        <dbReference type="EMBL" id="MST96541.1"/>
    </source>
</evidence>
<keyword evidence="1" id="KW-0732">Signal</keyword>
<name>A0A844G1K6_9BACT</name>
<dbReference type="Proteomes" id="UP000435649">
    <property type="component" value="Unassembled WGS sequence"/>
</dbReference>
<protein>
    <recommendedName>
        <fullName evidence="4">Lipoprotein</fullName>
    </recommendedName>
</protein>
<dbReference type="PROSITE" id="PS51257">
    <property type="entry name" value="PROKAR_LIPOPROTEIN"/>
    <property type="match status" value="1"/>
</dbReference>
<feature type="signal peptide" evidence="1">
    <location>
        <begin position="1"/>
        <end position="19"/>
    </location>
</feature>
<reference evidence="2 3" key="1">
    <citation type="submission" date="2019-08" db="EMBL/GenBank/DDBJ databases">
        <title>In-depth cultivation of the pig gut microbiome towards novel bacterial diversity and tailored functional studies.</title>
        <authorList>
            <person name="Wylensek D."/>
            <person name="Hitch T.C.A."/>
            <person name="Clavel T."/>
        </authorList>
    </citation>
    <scope>NUCLEOTIDE SEQUENCE [LARGE SCALE GENOMIC DNA]</scope>
    <source>
        <strain evidence="2 3">BBE-744-WT-12</strain>
    </source>
</reference>
<dbReference type="EMBL" id="VUNS01000004">
    <property type="protein sequence ID" value="MST96541.1"/>
    <property type="molecule type" value="Genomic_DNA"/>
</dbReference>
<dbReference type="RefSeq" id="WP_106054520.1">
    <property type="nucleotide sequence ID" value="NZ_CALXOB010000038.1"/>
</dbReference>
<evidence type="ECO:0000256" key="1">
    <source>
        <dbReference type="SAM" id="SignalP"/>
    </source>
</evidence>
<gene>
    <name evidence="2" type="ORF">FYJ85_05715</name>
</gene>
<accession>A0A844G1K6</accession>
<sequence length="133" mass="13784">MKKKIAFLFALTGAALLFAGCSSLQTAGTSKFNGQKITASGNGVAHISGYSSGLYLLWIPLIVGSTENPGAITFGEDSCNVTAVTKMVTGKSKEMKAAKTVDLVSSSSSFNIPVPIPFIFNWKSVTVSGNAAN</sequence>
<keyword evidence="3" id="KW-1185">Reference proteome</keyword>
<evidence type="ECO:0000313" key="3">
    <source>
        <dbReference type="Proteomes" id="UP000435649"/>
    </source>
</evidence>
<organism evidence="2 3">
    <name type="scientific">Victivallis lenta</name>
    <dbReference type="NCBI Taxonomy" id="2606640"/>
    <lineage>
        <taxon>Bacteria</taxon>
        <taxon>Pseudomonadati</taxon>
        <taxon>Lentisphaerota</taxon>
        <taxon>Lentisphaeria</taxon>
        <taxon>Victivallales</taxon>
        <taxon>Victivallaceae</taxon>
        <taxon>Victivallis</taxon>
    </lineage>
</organism>
<dbReference type="AlphaFoldDB" id="A0A844G1K6"/>
<proteinExistence type="predicted"/>
<feature type="chain" id="PRO_5032979178" description="Lipoprotein" evidence="1">
    <location>
        <begin position="20"/>
        <end position="133"/>
    </location>
</feature>